<dbReference type="Proteomes" id="UP000279307">
    <property type="component" value="Chromosome 10"/>
</dbReference>
<keyword evidence="3" id="KW-0812">Transmembrane</keyword>
<proteinExistence type="inferred from homology"/>
<evidence type="ECO:0000256" key="5">
    <source>
        <dbReference type="ARBA" id="ARBA00022989"/>
    </source>
</evidence>
<dbReference type="GO" id="GO:0005811">
    <property type="term" value="C:lipid droplet"/>
    <property type="evidence" value="ECO:0007669"/>
    <property type="project" value="TreeGrafter"/>
</dbReference>
<organism evidence="13">
    <name type="scientific">Ooceraea biroi</name>
    <name type="common">Clonal raider ant</name>
    <name type="synonym">Cerapachys biroi</name>
    <dbReference type="NCBI Taxonomy" id="2015173"/>
    <lineage>
        <taxon>Eukaryota</taxon>
        <taxon>Metazoa</taxon>
        <taxon>Ecdysozoa</taxon>
        <taxon>Arthropoda</taxon>
        <taxon>Hexapoda</taxon>
        <taxon>Insecta</taxon>
        <taxon>Pterygota</taxon>
        <taxon>Neoptera</taxon>
        <taxon>Endopterygota</taxon>
        <taxon>Hymenoptera</taxon>
        <taxon>Apocrita</taxon>
        <taxon>Aculeata</taxon>
        <taxon>Formicoidea</taxon>
        <taxon>Formicidae</taxon>
        <taxon>Dorylinae</taxon>
        <taxon>Ooceraea</taxon>
    </lineage>
</organism>
<dbReference type="InterPro" id="IPR002347">
    <property type="entry name" value="SDR_fam"/>
</dbReference>
<dbReference type="Gene3D" id="3.40.50.720">
    <property type="entry name" value="NAD(P)-binding Rossmann-like Domain"/>
    <property type="match status" value="1"/>
</dbReference>
<evidence type="ECO:0000256" key="11">
    <source>
        <dbReference type="ARBA" id="ARBA00082544"/>
    </source>
</evidence>
<evidence type="ECO:0000256" key="10">
    <source>
        <dbReference type="ARBA" id="ARBA00068717"/>
    </source>
</evidence>
<dbReference type="SUPFAM" id="SSF51735">
    <property type="entry name" value="NAD(P)-binding Rossmann-fold domains"/>
    <property type="match status" value="1"/>
</dbReference>
<dbReference type="PANTHER" id="PTHR24322:SF736">
    <property type="entry name" value="RETINOL DEHYDROGENASE 10"/>
    <property type="match status" value="1"/>
</dbReference>
<dbReference type="PANTHER" id="PTHR24322">
    <property type="entry name" value="PKSB"/>
    <property type="match status" value="1"/>
</dbReference>
<evidence type="ECO:0000256" key="4">
    <source>
        <dbReference type="ARBA" id="ARBA00022857"/>
    </source>
</evidence>
<evidence type="ECO:0000256" key="8">
    <source>
        <dbReference type="ARBA" id="ARBA00023136"/>
    </source>
</evidence>
<dbReference type="FunFam" id="3.40.50.720:FF:000131">
    <property type="entry name" value="Short-chain dehydrogenase/reductase 3"/>
    <property type="match status" value="1"/>
</dbReference>
<keyword evidence="7" id="KW-0443">Lipid metabolism</keyword>
<evidence type="ECO:0000256" key="6">
    <source>
        <dbReference type="ARBA" id="ARBA00023002"/>
    </source>
</evidence>
<comment type="subcellular location">
    <subcellularLocation>
        <location evidence="1">Membrane</location>
        <topology evidence="1">Multi-pass membrane protein</topology>
    </subcellularLocation>
</comment>
<gene>
    <name evidence="13" type="ORF">DMN91_009691</name>
</gene>
<dbReference type="Pfam" id="PF00106">
    <property type="entry name" value="adh_short"/>
    <property type="match status" value="1"/>
</dbReference>
<comment type="function">
    <text evidence="9">Catalyzes the reduction of all-trans-retinal to all-trans-retinol in the presence of NADPH.</text>
</comment>
<evidence type="ECO:0000256" key="7">
    <source>
        <dbReference type="ARBA" id="ARBA00023098"/>
    </source>
</evidence>
<keyword evidence="4" id="KW-0521">NADP</keyword>
<comment type="similarity">
    <text evidence="2 12">Belongs to the short-chain dehydrogenases/reductases (SDR) family.</text>
</comment>
<dbReference type="AlphaFoldDB" id="A0A3L8DAU1"/>
<evidence type="ECO:0000256" key="12">
    <source>
        <dbReference type="RuleBase" id="RU000363"/>
    </source>
</evidence>
<sequence length="308" mass="34742">MAETYNHLHFLVKILQFALQILYYICESVYYNIFINRKEKSVSDEIVLVTGAGHGIGKELAIQYANLNATVVCLDVNEKTNENTMHEIKKTVKSPIYAYTCDVSNRENVFEVAKKIKAEVGDVTILINNAGIMPCHRFLDQTVDQIKRTFEINIMAHIWMLQAYLPSMIEKNHGHIVALSSIAGLSGVPYIVPYCATKYAIRGLMEALNDELRLSSDNKSLIKFTTIFPYMVDTGLCKNPKVNVEIPFTSLASPKRVAAEIIKGQRQDIVEKAIPWYWLSVAEFGRILPVNGLTYLKDFLNSGLEPDS</sequence>
<evidence type="ECO:0000256" key="3">
    <source>
        <dbReference type="ARBA" id="ARBA00022692"/>
    </source>
</evidence>
<dbReference type="OrthoDB" id="5840532at2759"/>
<dbReference type="GO" id="GO:0016020">
    <property type="term" value="C:membrane"/>
    <property type="evidence" value="ECO:0007669"/>
    <property type="project" value="UniProtKB-SubCell"/>
</dbReference>
<name>A0A3L8DAU1_OOCBI</name>
<dbReference type="InterPro" id="IPR036291">
    <property type="entry name" value="NAD(P)-bd_dom_sf"/>
</dbReference>
<dbReference type="CDD" id="cd05339">
    <property type="entry name" value="17beta-HSDXI-like_SDR_c"/>
    <property type="match status" value="1"/>
</dbReference>
<keyword evidence="5" id="KW-1133">Transmembrane helix</keyword>
<evidence type="ECO:0000256" key="9">
    <source>
        <dbReference type="ARBA" id="ARBA00059620"/>
    </source>
</evidence>
<dbReference type="EMBL" id="QOIP01000010">
    <property type="protein sequence ID" value="RLU17456.1"/>
    <property type="molecule type" value="Genomic_DNA"/>
</dbReference>
<evidence type="ECO:0000256" key="2">
    <source>
        <dbReference type="ARBA" id="ARBA00006484"/>
    </source>
</evidence>
<dbReference type="PRINTS" id="PR00080">
    <property type="entry name" value="SDRFAMILY"/>
</dbReference>
<keyword evidence="6" id="KW-0560">Oxidoreductase</keyword>
<reference evidence="13" key="2">
    <citation type="submission" date="2018-07" db="EMBL/GenBank/DDBJ databases">
        <authorList>
            <person name="Mckenzie S.K."/>
            <person name="Kronauer D.J.C."/>
        </authorList>
    </citation>
    <scope>NUCLEOTIDE SEQUENCE</scope>
    <source>
        <strain evidence="13">Clonal line C1</strain>
    </source>
</reference>
<dbReference type="PRINTS" id="PR00081">
    <property type="entry name" value="GDHRDH"/>
</dbReference>
<dbReference type="GO" id="GO:0052650">
    <property type="term" value="F:all-trans-retinol dehydrogenase (NADP+) activity"/>
    <property type="evidence" value="ECO:0007669"/>
    <property type="project" value="UniProtKB-ARBA"/>
</dbReference>
<reference evidence="13" key="1">
    <citation type="journal article" date="2018" name="Genome Res.">
        <title>The genomic architecture and molecular evolution of ant odorant receptors.</title>
        <authorList>
            <person name="McKenzie S.K."/>
            <person name="Kronauer D.J.C."/>
        </authorList>
    </citation>
    <scope>NUCLEOTIDE SEQUENCE [LARGE SCALE GENOMIC DNA]</scope>
    <source>
        <strain evidence="13">Clonal line C1</strain>
    </source>
</reference>
<keyword evidence="8" id="KW-0472">Membrane</keyword>
<accession>A0A3L8DAU1</accession>
<evidence type="ECO:0000256" key="1">
    <source>
        <dbReference type="ARBA" id="ARBA00004141"/>
    </source>
</evidence>
<evidence type="ECO:0000313" key="13">
    <source>
        <dbReference type="EMBL" id="RLU17456.1"/>
    </source>
</evidence>
<protein>
    <recommendedName>
        <fullName evidence="10">Short-chain dehydrogenase/reductase 3</fullName>
    </recommendedName>
    <alternativeName>
        <fullName evidence="11">Retinal short-chain dehydrogenase/reductase 1</fullName>
    </alternativeName>
</protein>
<comment type="caution">
    <text evidence="13">The sequence shown here is derived from an EMBL/GenBank/DDBJ whole genome shotgun (WGS) entry which is preliminary data.</text>
</comment>